<evidence type="ECO:0000313" key="2">
    <source>
        <dbReference type="Proteomes" id="UP000034154"/>
    </source>
</evidence>
<dbReference type="Proteomes" id="UP000034154">
    <property type="component" value="Unassembled WGS sequence"/>
</dbReference>
<sequence length="194" mass="23103">MGKGEYLDILLRSKKTVFSIKDVILLWRDANPTTVKVRLDYYVKTGKLLRLRRGLYAKDKNYDRRELATSILRPSYVSFETVLRAAGMTFQYYERIFVASYVKREIDCDGQKYSFETIKKATLINPLGIDQSKEYAIATKERAFLDTIYRSKNYYFDNLRPLDWDKVFEILPIYKNKTMNKTVKKIYRDFKTEQ</sequence>
<accession>A0A0G1MIK7</accession>
<evidence type="ECO:0008006" key="3">
    <source>
        <dbReference type="Google" id="ProtNLM"/>
    </source>
</evidence>
<protein>
    <recommendedName>
        <fullName evidence="3">Transcriptional regulator, AbiEi antitoxin, Type IV TA system</fullName>
    </recommendedName>
</protein>
<dbReference type="AlphaFoldDB" id="A0A0G1MIK7"/>
<dbReference type="EMBL" id="LCJB01000007">
    <property type="protein sequence ID" value="KKT71824.1"/>
    <property type="molecule type" value="Genomic_DNA"/>
</dbReference>
<proteinExistence type="predicted"/>
<organism evidence="1 2">
    <name type="scientific">Candidatus Uhrbacteria bacterium GW2011_GWF2_44_350</name>
    <dbReference type="NCBI Taxonomy" id="1619000"/>
    <lineage>
        <taxon>Bacteria</taxon>
        <taxon>Candidatus Uhriibacteriota</taxon>
    </lineage>
</organism>
<name>A0A0G1MIK7_9BACT</name>
<reference evidence="1 2" key="1">
    <citation type="journal article" date="2015" name="Nature">
        <title>rRNA introns, odd ribosomes, and small enigmatic genomes across a large radiation of phyla.</title>
        <authorList>
            <person name="Brown C.T."/>
            <person name="Hug L.A."/>
            <person name="Thomas B.C."/>
            <person name="Sharon I."/>
            <person name="Castelle C.J."/>
            <person name="Singh A."/>
            <person name="Wilkins M.J."/>
            <person name="Williams K.H."/>
            <person name="Banfield J.F."/>
        </authorList>
    </citation>
    <scope>NUCLEOTIDE SEQUENCE [LARGE SCALE GENOMIC DNA]</scope>
</reference>
<gene>
    <name evidence="1" type="ORF">UW63_C0007G0006</name>
</gene>
<comment type="caution">
    <text evidence="1">The sequence shown here is derived from an EMBL/GenBank/DDBJ whole genome shotgun (WGS) entry which is preliminary data.</text>
</comment>
<evidence type="ECO:0000313" key="1">
    <source>
        <dbReference type="EMBL" id="KKT71824.1"/>
    </source>
</evidence>